<keyword evidence="12" id="KW-0472">Membrane</keyword>
<feature type="domain" description="GIY-YIG" evidence="14">
    <location>
        <begin position="639"/>
        <end position="722"/>
    </location>
</feature>
<feature type="binding site" description="axial binding residue" evidence="13">
    <location>
        <position position="412"/>
    </location>
    <ligand>
        <name>heme</name>
        <dbReference type="ChEBI" id="CHEBI:30413"/>
    </ligand>
    <ligandPart>
        <name>Fe</name>
        <dbReference type="ChEBI" id="CHEBI:18248"/>
    </ligandPart>
</feature>
<keyword evidence="16" id="KW-1185">Reference proteome</keyword>
<evidence type="ECO:0000256" key="4">
    <source>
        <dbReference type="ARBA" id="ARBA00010617"/>
    </source>
</evidence>
<dbReference type="InterPro" id="IPR000305">
    <property type="entry name" value="GIY-YIG_endonuc"/>
</dbReference>
<comment type="cofactor">
    <cofactor evidence="1 13">
        <name>heme</name>
        <dbReference type="ChEBI" id="CHEBI:30413"/>
    </cofactor>
</comment>
<dbReference type="Proteomes" id="UP001186944">
    <property type="component" value="Unassembled WGS sequence"/>
</dbReference>
<evidence type="ECO:0000256" key="3">
    <source>
        <dbReference type="ARBA" id="ARBA00004406"/>
    </source>
</evidence>
<evidence type="ECO:0000256" key="9">
    <source>
        <dbReference type="ARBA" id="ARBA00023002"/>
    </source>
</evidence>
<dbReference type="InterPro" id="IPR036396">
    <property type="entry name" value="Cyt_P450_sf"/>
</dbReference>
<comment type="similarity">
    <text evidence="4">Belongs to the cytochrome P450 family.</text>
</comment>
<evidence type="ECO:0000313" key="16">
    <source>
        <dbReference type="Proteomes" id="UP001186944"/>
    </source>
</evidence>
<keyword evidence="10 13" id="KW-0408">Iron</keyword>
<dbReference type="GO" id="GO:0008395">
    <property type="term" value="F:steroid hydroxylase activity"/>
    <property type="evidence" value="ECO:0007669"/>
    <property type="project" value="TreeGrafter"/>
</dbReference>
<comment type="caution">
    <text evidence="15">The sequence shown here is derived from an EMBL/GenBank/DDBJ whole genome shotgun (WGS) entry which is preliminary data.</text>
</comment>
<evidence type="ECO:0000259" key="14">
    <source>
        <dbReference type="Pfam" id="PF01541"/>
    </source>
</evidence>
<dbReference type="Pfam" id="PF00067">
    <property type="entry name" value="p450"/>
    <property type="match status" value="1"/>
</dbReference>
<dbReference type="Gene3D" id="3.40.1440.10">
    <property type="entry name" value="GIY-YIG endonuclease"/>
    <property type="match status" value="1"/>
</dbReference>
<keyword evidence="5 13" id="KW-0349">Heme</keyword>
<dbReference type="GO" id="GO:0006805">
    <property type="term" value="P:xenobiotic metabolic process"/>
    <property type="evidence" value="ECO:0007669"/>
    <property type="project" value="TreeGrafter"/>
</dbReference>
<dbReference type="InterPro" id="IPR001128">
    <property type="entry name" value="Cyt_P450"/>
</dbReference>
<evidence type="ECO:0000256" key="8">
    <source>
        <dbReference type="ARBA" id="ARBA00022848"/>
    </source>
</evidence>
<dbReference type="PANTHER" id="PTHR24300:SF403">
    <property type="entry name" value="CYTOCHROME P450 306A1"/>
    <property type="match status" value="1"/>
</dbReference>
<dbReference type="InterPro" id="IPR002401">
    <property type="entry name" value="Cyt_P450_E_grp-I"/>
</dbReference>
<dbReference type="GO" id="GO:0016712">
    <property type="term" value="F:oxidoreductase activity, acting on paired donors, with incorporation or reduction of molecular oxygen, reduced flavin or flavoprotein as one donor, and incorporation of one atom of oxygen"/>
    <property type="evidence" value="ECO:0007669"/>
    <property type="project" value="TreeGrafter"/>
</dbReference>
<keyword evidence="7" id="KW-0256">Endoplasmic reticulum</keyword>
<comment type="subcellular location">
    <subcellularLocation>
        <location evidence="3">Endoplasmic reticulum membrane</location>
        <topology evidence="3">Peripheral membrane protein</topology>
    </subcellularLocation>
    <subcellularLocation>
        <location evidence="2">Microsome membrane</location>
        <topology evidence="2">Peripheral membrane protein</topology>
    </subcellularLocation>
</comment>
<dbReference type="Gene3D" id="1.10.630.10">
    <property type="entry name" value="Cytochrome P450"/>
    <property type="match status" value="1"/>
</dbReference>
<dbReference type="FunFam" id="1.10.630.10:FF:000238">
    <property type="entry name" value="Cytochrome P450 2A6"/>
    <property type="match status" value="1"/>
</dbReference>
<gene>
    <name evidence="15" type="ORF">FSP39_013933</name>
</gene>
<reference evidence="15" key="1">
    <citation type="submission" date="2019-08" db="EMBL/GenBank/DDBJ databases">
        <title>The improved chromosome-level genome for the pearl oyster Pinctada fucata martensii using PacBio sequencing and Hi-C.</title>
        <authorList>
            <person name="Zheng Z."/>
        </authorList>
    </citation>
    <scope>NUCLEOTIDE SEQUENCE</scope>
    <source>
        <strain evidence="15">ZZ-2019</strain>
        <tissue evidence="15">Adductor muscle</tissue>
    </source>
</reference>
<keyword evidence="8" id="KW-0492">Microsome</keyword>
<keyword evidence="6 13" id="KW-0479">Metal-binding</keyword>
<dbReference type="GO" id="GO:0005789">
    <property type="term" value="C:endoplasmic reticulum membrane"/>
    <property type="evidence" value="ECO:0007669"/>
    <property type="project" value="UniProtKB-SubCell"/>
</dbReference>
<evidence type="ECO:0000256" key="5">
    <source>
        <dbReference type="ARBA" id="ARBA00022617"/>
    </source>
</evidence>
<sequence length="726" mass="83330">MTTLEPKRDPPGPNGWPLIRALGKIDFLNVANEFLRLRRKYGDIFSFSVFRRRIVVLCGVKTIREVLTKHYDAVNDRGEGFAIDNPHGYGILDSSGEYHKAMREFVTKSFRDFSFEKRNLATIVKDETMSLLEKMREKNGRPFNVNDDLVLCIANVICSFALGQKILNKDAALMKALEETETVVSHPLRFLPVFISEPVLKLVPGDPFGVWIRERSTNDVIQFLKEFLDEHKKSFDPTYERDLIDVYLNLQNEKGCRIFSDENLLRTIYDIFLSGIETSVSAIRWCILLLLHNPDIQTKMRVEIENMIGRTQMPTIDHKPLLPFCEAVILEVLRHRNISPLSLPRLVTRDIEYEGVVIRKDSILFPCLLSAALDEKVFASPEIFDPNRFLNEDGNITGQHRIVPFATGKRACPAEQFTRMELFLFIVSMVQNFQLLPEDPNNLPPLDGDVGGLFVPKPFDRCVMWSKGHKRSLNKHLDAVSVRADGFAVDNPNGYDKTIRKISSPPINKAKEIPISTLRNVRRRENNDLDNIPFVVTHNPRNHNILYAAKRFFPILEQSENMNNLVKISQIINSRRQPPNLKKLLTRAKFSTTRSTGVKKCGDPRCGTCDYIEEGDKITLKTGEELKANASMDCKSANIIYCATCPTCGENYIGQSNKLNARVRVHKQQVKDPRVRNTPCCEHFANCGRGKFKIYPFFKMWNDNDDLRKAKEDYFIKLYNPKLKRK</sequence>
<dbReference type="PRINTS" id="PR00463">
    <property type="entry name" value="EP450I"/>
</dbReference>
<protein>
    <recommendedName>
        <fullName evidence="14">GIY-YIG domain-containing protein</fullName>
    </recommendedName>
</protein>
<evidence type="ECO:0000313" key="15">
    <source>
        <dbReference type="EMBL" id="KAK3097862.1"/>
    </source>
</evidence>
<dbReference type="EMBL" id="VSWD01000007">
    <property type="protein sequence ID" value="KAK3097862.1"/>
    <property type="molecule type" value="Genomic_DNA"/>
</dbReference>
<dbReference type="GO" id="GO:0006082">
    <property type="term" value="P:organic acid metabolic process"/>
    <property type="evidence" value="ECO:0007669"/>
    <property type="project" value="TreeGrafter"/>
</dbReference>
<evidence type="ECO:0000256" key="11">
    <source>
        <dbReference type="ARBA" id="ARBA00023033"/>
    </source>
</evidence>
<evidence type="ECO:0000256" key="10">
    <source>
        <dbReference type="ARBA" id="ARBA00023004"/>
    </source>
</evidence>
<dbReference type="PRINTS" id="PR00385">
    <property type="entry name" value="P450"/>
</dbReference>
<proteinExistence type="inferred from homology"/>
<keyword evidence="11" id="KW-0503">Monooxygenase</keyword>
<dbReference type="GO" id="GO:0005506">
    <property type="term" value="F:iron ion binding"/>
    <property type="evidence" value="ECO:0007669"/>
    <property type="project" value="InterPro"/>
</dbReference>
<dbReference type="InterPro" id="IPR050182">
    <property type="entry name" value="Cytochrome_P450_fam2"/>
</dbReference>
<dbReference type="SUPFAM" id="SSF48264">
    <property type="entry name" value="Cytochrome P450"/>
    <property type="match status" value="1"/>
</dbReference>
<dbReference type="PANTHER" id="PTHR24300">
    <property type="entry name" value="CYTOCHROME P450 508A4-RELATED"/>
    <property type="match status" value="1"/>
</dbReference>
<dbReference type="InterPro" id="IPR035901">
    <property type="entry name" value="GIY-YIG_endonuc_sf"/>
</dbReference>
<accession>A0AA88Y4J0</accession>
<evidence type="ECO:0000256" key="12">
    <source>
        <dbReference type="ARBA" id="ARBA00023136"/>
    </source>
</evidence>
<organism evidence="15 16">
    <name type="scientific">Pinctada imbricata</name>
    <name type="common">Atlantic pearl-oyster</name>
    <name type="synonym">Pinctada martensii</name>
    <dbReference type="NCBI Taxonomy" id="66713"/>
    <lineage>
        <taxon>Eukaryota</taxon>
        <taxon>Metazoa</taxon>
        <taxon>Spiralia</taxon>
        <taxon>Lophotrochozoa</taxon>
        <taxon>Mollusca</taxon>
        <taxon>Bivalvia</taxon>
        <taxon>Autobranchia</taxon>
        <taxon>Pteriomorphia</taxon>
        <taxon>Pterioida</taxon>
        <taxon>Pterioidea</taxon>
        <taxon>Pteriidae</taxon>
        <taxon>Pinctada</taxon>
    </lineage>
</organism>
<evidence type="ECO:0000256" key="2">
    <source>
        <dbReference type="ARBA" id="ARBA00004174"/>
    </source>
</evidence>
<evidence type="ECO:0000256" key="6">
    <source>
        <dbReference type="ARBA" id="ARBA00022723"/>
    </source>
</evidence>
<evidence type="ECO:0000256" key="13">
    <source>
        <dbReference type="PIRSR" id="PIRSR602401-1"/>
    </source>
</evidence>
<keyword evidence="9" id="KW-0560">Oxidoreductase</keyword>
<evidence type="ECO:0000256" key="1">
    <source>
        <dbReference type="ARBA" id="ARBA00001971"/>
    </source>
</evidence>
<name>A0AA88Y4J0_PINIB</name>
<dbReference type="GO" id="GO:0020037">
    <property type="term" value="F:heme binding"/>
    <property type="evidence" value="ECO:0007669"/>
    <property type="project" value="InterPro"/>
</dbReference>
<dbReference type="SUPFAM" id="SSF82771">
    <property type="entry name" value="GIY-YIG endonuclease"/>
    <property type="match status" value="1"/>
</dbReference>
<evidence type="ECO:0000256" key="7">
    <source>
        <dbReference type="ARBA" id="ARBA00022824"/>
    </source>
</evidence>
<dbReference type="AlphaFoldDB" id="A0AA88Y4J0"/>
<dbReference type="Pfam" id="PF01541">
    <property type="entry name" value="GIY-YIG"/>
    <property type="match status" value="1"/>
</dbReference>